<evidence type="ECO:0000313" key="3">
    <source>
        <dbReference type="EMBL" id="EPS37191.1"/>
    </source>
</evidence>
<dbReference type="Proteomes" id="UP000015100">
    <property type="component" value="Unassembled WGS sequence"/>
</dbReference>
<feature type="transmembrane region" description="Helical" evidence="2">
    <location>
        <begin position="111"/>
        <end position="132"/>
    </location>
</feature>
<keyword evidence="2" id="KW-0472">Membrane</keyword>
<protein>
    <submittedName>
        <fullName evidence="3">Uncharacterized protein</fullName>
    </submittedName>
</protein>
<comment type="caution">
    <text evidence="3">The sequence shown here is derived from an EMBL/GenBank/DDBJ whole genome shotgun (WGS) entry which is preliminary data.</text>
</comment>
<feature type="transmembrane region" description="Helical" evidence="2">
    <location>
        <begin position="235"/>
        <end position="254"/>
    </location>
</feature>
<accession>S8A7T2</accession>
<keyword evidence="4" id="KW-1185">Reference proteome</keyword>
<gene>
    <name evidence="3" type="ORF">H072_9177</name>
</gene>
<evidence type="ECO:0000256" key="2">
    <source>
        <dbReference type="SAM" id="Phobius"/>
    </source>
</evidence>
<dbReference type="EMBL" id="AQGS01000711">
    <property type="protein sequence ID" value="EPS37191.1"/>
    <property type="molecule type" value="Genomic_DNA"/>
</dbReference>
<evidence type="ECO:0000256" key="1">
    <source>
        <dbReference type="SAM" id="MobiDB-lite"/>
    </source>
</evidence>
<reference evidence="4" key="2">
    <citation type="submission" date="2013-04" db="EMBL/GenBank/DDBJ databases">
        <title>Genomic mechanisms accounting for the adaptation to parasitism in nematode-trapping fungi.</title>
        <authorList>
            <person name="Ahren D.G."/>
        </authorList>
    </citation>
    <scope>NUCLEOTIDE SEQUENCE [LARGE SCALE GENOMIC DNA]</scope>
    <source>
        <strain evidence="4">CBS 200.50</strain>
    </source>
</reference>
<name>S8A7T2_DACHA</name>
<evidence type="ECO:0000313" key="4">
    <source>
        <dbReference type="Proteomes" id="UP000015100"/>
    </source>
</evidence>
<feature type="transmembrane region" description="Helical" evidence="2">
    <location>
        <begin position="206"/>
        <end position="228"/>
    </location>
</feature>
<keyword evidence="2" id="KW-1133">Transmembrane helix</keyword>
<dbReference type="AlphaFoldDB" id="S8A7T2"/>
<organism evidence="3 4">
    <name type="scientific">Dactylellina haptotyla (strain CBS 200.50)</name>
    <name type="common">Nematode-trapping fungus</name>
    <name type="synonym">Monacrosporium haptotylum</name>
    <dbReference type="NCBI Taxonomy" id="1284197"/>
    <lineage>
        <taxon>Eukaryota</taxon>
        <taxon>Fungi</taxon>
        <taxon>Dikarya</taxon>
        <taxon>Ascomycota</taxon>
        <taxon>Pezizomycotina</taxon>
        <taxon>Orbiliomycetes</taxon>
        <taxon>Orbiliales</taxon>
        <taxon>Orbiliaceae</taxon>
        <taxon>Dactylellina</taxon>
    </lineage>
</organism>
<feature type="region of interest" description="Disordered" evidence="1">
    <location>
        <begin position="51"/>
        <end position="95"/>
    </location>
</feature>
<reference evidence="3 4" key="1">
    <citation type="journal article" date="2013" name="PLoS Genet.">
        <title>Genomic mechanisms accounting for the adaptation to parasitism in nematode-trapping fungi.</title>
        <authorList>
            <person name="Meerupati T."/>
            <person name="Andersson K.M."/>
            <person name="Friman E."/>
            <person name="Kumar D."/>
            <person name="Tunlid A."/>
            <person name="Ahren D."/>
        </authorList>
    </citation>
    <scope>NUCLEOTIDE SEQUENCE [LARGE SCALE GENOMIC DNA]</scope>
    <source>
        <strain evidence="3 4">CBS 200.50</strain>
    </source>
</reference>
<sequence length="360" mass="39644">MASQTVYTVENAEDTAHIADGTAYILTDAQGSVVSGPPSFLNTINHYYHQDPREDRNQFNPDEPRLSRRYVSRRPPTSRSPESELESKPNAQGRWPQVRQLINSTSAANTLATLALVATLSFGAGAWVVAIYQSRLAKASFDLSIWETCQTTESSVIKASETCQKFLQKGLDDVRNGLERRIIREASHSFSLGLLGKQNPPTPADFYVVSAAKLIISIGYMASIYNFFKKESAFAQTLGVNGAFVAFTVLVQTYGATFGPQSSTPIALFMAPFEFACILLTGGWGAALISISLYYEFKSPVFLKFLPNRMQQQHRQRSSLSFMLEMAAISFGLSFCGLGVLLYMAILAIIACQSVWAIFT</sequence>
<feature type="compositionally biased region" description="Basic and acidic residues" evidence="1">
    <location>
        <begin position="51"/>
        <end position="66"/>
    </location>
</feature>
<dbReference type="HOGENOM" id="CLU_769510_0_0_1"/>
<feature type="transmembrane region" description="Helical" evidence="2">
    <location>
        <begin position="266"/>
        <end position="297"/>
    </location>
</feature>
<keyword evidence="2" id="KW-0812">Transmembrane</keyword>
<proteinExistence type="predicted"/>